<dbReference type="NCBIfam" id="TIGR00099">
    <property type="entry name" value="Cof-subfamily"/>
    <property type="match status" value="1"/>
</dbReference>
<dbReference type="InterPro" id="IPR000150">
    <property type="entry name" value="Cof"/>
</dbReference>
<dbReference type="InterPro" id="IPR023214">
    <property type="entry name" value="HAD_sf"/>
</dbReference>
<dbReference type="SFLD" id="SFLDG01144">
    <property type="entry name" value="C2.B.4:_PGP_Like"/>
    <property type="match status" value="1"/>
</dbReference>
<dbReference type="Gene3D" id="3.30.1240.10">
    <property type="match status" value="1"/>
</dbReference>
<dbReference type="RefSeq" id="WP_004834639.1">
    <property type="nucleotide sequence ID" value="NZ_AEXM01000013.1"/>
</dbReference>
<dbReference type="PROSITE" id="PS01228">
    <property type="entry name" value="COF_1"/>
    <property type="match status" value="1"/>
</dbReference>
<proteinExistence type="predicted"/>
<evidence type="ECO:0000313" key="1">
    <source>
        <dbReference type="EMBL" id="EGC82226.1"/>
    </source>
</evidence>
<dbReference type="Proteomes" id="UP000005286">
    <property type="component" value="Unassembled WGS sequence"/>
</dbReference>
<dbReference type="AlphaFoldDB" id="F0GV92"/>
<dbReference type="eggNOG" id="COG0561">
    <property type="taxonomic scope" value="Bacteria"/>
</dbReference>
<dbReference type="InterPro" id="IPR036412">
    <property type="entry name" value="HAD-like_sf"/>
</dbReference>
<dbReference type="GO" id="GO:0016791">
    <property type="term" value="F:phosphatase activity"/>
    <property type="evidence" value="ECO:0007669"/>
    <property type="project" value="TreeGrafter"/>
</dbReference>
<dbReference type="InterPro" id="IPR006379">
    <property type="entry name" value="HAD-SF_hydro_IIB"/>
</dbReference>
<name>F0GV92_9FIRM</name>
<keyword evidence="2" id="KW-1185">Reference proteome</keyword>
<reference evidence="1 2" key="1">
    <citation type="submission" date="2011-01" db="EMBL/GenBank/DDBJ databases">
        <authorList>
            <person name="Durkin A.S."/>
            <person name="Madupu R."/>
            <person name="Torralba M."/>
            <person name="Gillis M."/>
            <person name="Methe B."/>
            <person name="Sutton G."/>
            <person name="Nelson K.E."/>
        </authorList>
    </citation>
    <scope>NUCLEOTIDE SEQUENCE [LARGE SCALE GENOMIC DNA]</scope>
    <source>
        <strain evidence="1 2">ACS-065-V-Col13</strain>
    </source>
</reference>
<protein>
    <submittedName>
        <fullName evidence="1">Cof-like hydrolase</fullName>
    </submittedName>
</protein>
<gene>
    <name evidence="1" type="ORF">HMPREF9290_1185</name>
</gene>
<accession>F0GV92</accession>
<dbReference type="PATRIC" id="fig|879305.3.peg.725"/>
<dbReference type="SFLD" id="SFLDG01140">
    <property type="entry name" value="C2.B:_Phosphomannomutase_and_P"/>
    <property type="match status" value="1"/>
</dbReference>
<dbReference type="SFLD" id="SFLDS00003">
    <property type="entry name" value="Haloacid_Dehalogenase"/>
    <property type="match status" value="1"/>
</dbReference>
<dbReference type="CDD" id="cd07516">
    <property type="entry name" value="HAD_Pase"/>
    <property type="match status" value="1"/>
</dbReference>
<dbReference type="Pfam" id="PF08282">
    <property type="entry name" value="Hydrolase_3"/>
    <property type="match status" value="1"/>
</dbReference>
<dbReference type="GO" id="GO:0005829">
    <property type="term" value="C:cytosol"/>
    <property type="evidence" value="ECO:0007669"/>
    <property type="project" value="TreeGrafter"/>
</dbReference>
<evidence type="ECO:0000313" key="2">
    <source>
        <dbReference type="Proteomes" id="UP000005286"/>
    </source>
</evidence>
<dbReference type="EMBL" id="AEXM01000013">
    <property type="protein sequence ID" value="EGC82226.1"/>
    <property type="molecule type" value="Genomic_DNA"/>
</dbReference>
<dbReference type="Gene3D" id="3.40.50.1000">
    <property type="entry name" value="HAD superfamily/HAD-like"/>
    <property type="match status" value="1"/>
</dbReference>
<keyword evidence="1" id="KW-0378">Hydrolase</keyword>
<dbReference type="PANTHER" id="PTHR10000:SF8">
    <property type="entry name" value="HAD SUPERFAMILY HYDROLASE-LIKE, TYPE 3"/>
    <property type="match status" value="1"/>
</dbReference>
<dbReference type="SUPFAM" id="SSF56784">
    <property type="entry name" value="HAD-like"/>
    <property type="match status" value="1"/>
</dbReference>
<comment type="caution">
    <text evidence="1">The sequence shown here is derived from an EMBL/GenBank/DDBJ whole genome shotgun (WGS) entry which is preliminary data.</text>
</comment>
<dbReference type="NCBIfam" id="TIGR01484">
    <property type="entry name" value="HAD-SF-IIB"/>
    <property type="match status" value="1"/>
</dbReference>
<organism evidence="1 2">
    <name type="scientific">Anaerococcus prevotii ACS-065-V-Col13</name>
    <dbReference type="NCBI Taxonomy" id="879305"/>
    <lineage>
        <taxon>Bacteria</taxon>
        <taxon>Bacillati</taxon>
        <taxon>Bacillota</taxon>
        <taxon>Tissierellia</taxon>
        <taxon>Tissierellales</taxon>
        <taxon>Peptoniphilaceae</taxon>
        <taxon>Anaerococcus</taxon>
    </lineage>
</organism>
<dbReference type="STRING" id="879305.HMPREF9290_1185"/>
<dbReference type="GO" id="GO:0000287">
    <property type="term" value="F:magnesium ion binding"/>
    <property type="evidence" value="ECO:0007669"/>
    <property type="project" value="TreeGrafter"/>
</dbReference>
<sequence length="267" mass="30665">MEKLIAVDIDGTLLTDDKKISEKNKEVLKKIREAGHKLVIASGRDYSGTTFLAEELDFQKYGGFLSNFNGGRITDFKSRKIIANHTLSLGFMREFLDFIRDLDIDIMIYYDGKIYTNSMDTYWLKETADQTNQEIVLRENLIDDIDFEPNNILLSQNPNRIEEPSRIIYEKYKDITHQVRSTPWYYEIMPKGVSKGKSLYEIADLYGIAYENIIAFGDEMNDKSMIEMAGVGVAMGNAVEGIKEISDFITLTNEEDGIAYYLEKFVL</sequence>
<dbReference type="PANTHER" id="PTHR10000">
    <property type="entry name" value="PHOSPHOSERINE PHOSPHATASE"/>
    <property type="match status" value="1"/>
</dbReference>